<dbReference type="RefSeq" id="WP_068667204.1">
    <property type="nucleotide sequence ID" value="NZ_CP015520.1"/>
</dbReference>
<evidence type="ECO:0000313" key="2">
    <source>
        <dbReference type="Proteomes" id="UP000076969"/>
    </source>
</evidence>
<organism evidence="1 2">
    <name type="scientific">Thermococcus piezophilus</name>
    <dbReference type="NCBI Taxonomy" id="1712654"/>
    <lineage>
        <taxon>Archaea</taxon>
        <taxon>Methanobacteriati</taxon>
        <taxon>Methanobacteriota</taxon>
        <taxon>Thermococci</taxon>
        <taxon>Thermococcales</taxon>
        <taxon>Thermococcaceae</taxon>
        <taxon>Thermococcus</taxon>
    </lineage>
</organism>
<dbReference type="GeneID" id="28496575"/>
<dbReference type="AlphaFoldDB" id="A0A172WJ42"/>
<dbReference type="EMBL" id="CP015520">
    <property type="protein sequence ID" value="ANF23492.1"/>
    <property type="molecule type" value="Genomic_DNA"/>
</dbReference>
<reference evidence="2" key="1">
    <citation type="journal article" date="2016" name="Syst. Appl. Microbiol.">
        <title>Thermococcus piezophilus sp. nov., a novel hyperthermophilic and piezophilic archaeon with a broad pressure range for growth, isolated from a deepest hydrothermal vent at the Mid-Cayman Rise.</title>
        <authorList>
            <person name="Dalmasso C."/>
            <person name="Oger P."/>
            <person name="Selva G."/>
            <person name="Courtine D."/>
            <person name="L'Haridon S."/>
            <person name="Garlaschelli A."/>
            <person name="Roussel E."/>
            <person name="Miyazaki J."/>
            <person name="Reveillaud J."/>
            <person name="Jebbar M."/>
            <person name="Takai K."/>
            <person name="Maignien L."/>
            <person name="Alain K."/>
        </authorList>
    </citation>
    <scope>NUCLEOTIDE SEQUENCE [LARGE SCALE GENOMIC DNA]</scope>
    <source>
        <strain evidence="2">CDGS</strain>
    </source>
</reference>
<dbReference type="Proteomes" id="UP000076969">
    <property type="component" value="Chromosome"/>
</dbReference>
<name>A0A172WJ42_9EURY</name>
<dbReference type="KEGG" id="tpie:A7C91_10235"/>
<keyword evidence="2" id="KW-1185">Reference proteome</keyword>
<dbReference type="STRING" id="1712654.A7C91_10235"/>
<sequence length="122" mass="13498">MTTYGPVEGNGPVFEVMKNASGTGYILLFNNTPVRVCDEYYIVEITRIEDGWASVGHYLNWTSYVPEYLRVDVNSDPQGSTVLVFGGILNVPRTPLTRSCLSSMKASKDTDSILLKGGWSLR</sequence>
<proteinExistence type="predicted"/>
<gene>
    <name evidence="1" type="ORF">A7C91_10235</name>
</gene>
<protein>
    <submittedName>
        <fullName evidence="1">Uncharacterized protein</fullName>
    </submittedName>
</protein>
<accession>A0A172WJ42</accession>
<evidence type="ECO:0000313" key="1">
    <source>
        <dbReference type="EMBL" id="ANF23492.1"/>
    </source>
</evidence>
<dbReference type="OrthoDB" id="94874at2157"/>